<proteinExistence type="predicted"/>
<dbReference type="EMBL" id="SZYD01000004">
    <property type="protein sequence ID" value="KAD6453609.1"/>
    <property type="molecule type" value="Genomic_DNA"/>
</dbReference>
<sequence length="94" mass="10649">MLTVKKLSDQIRYDRDLVFYVGGHDGDGDTEEERGGAGEDDDMAAGGRRVVVGIRYVAILTHRYDSVLHVEVRRMFMKIVKMVSCMILNATRRS</sequence>
<gene>
    <name evidence="2" type="ORF">E3N88_08314</name>
</gene>
<evidence type="ECO:0000256" key="1">
    <source>
        <dbReference type="SAM" id="MobiDB-lite"/>
    </source>
</evidence>
<protein>
    <submittedName>
        <fullName evidence="2">Uncharacterized protein</fullName>
    </submittedName>
</protein>
<evidence type="ECO:0000313" key="3">
    <source>
        <dbReference type="Proteomes" id="UP000326396"/>
    </source>
</evidence>
<name>A0A5N6PFV7_9ASTR</name>
<feature type="region of interest" description="Disordered" evidence="1">
    <location>
        <begin position="23"/>
        <end position="42"/>
    </location>
</feature>
<organism evidence="2 3">
    <name type="scientific">Mikania micrantha</name>
    <name type="common">bitter vine</name>
    <dbReference type="NCBI Taxonomy" id="192012"/>
    <lineage>
        <taxon>Eukaryota</taxon>
        <taxon>Viridiplantae</taxon>
        <taxon>Streptophyta</taxon>
        <taxon>Embryophyta</taxon>
        <taxon>Tracheophyta</taxon>
        <taxon>Spermatophyta</taxon>
        <taxon>Magnoliopsida</taxon>
        <taxon>eudicotyledons</taxon>
        <taxon>Gunneridae</taxon>
        <taxon>Pentapetalae</taxon>
        <taxon>asterids</taxon>
        <taxon>campanulids</taxon>
        <taxon>Asterales</taxon>
        <taxon>Asteraceae</taxon>
        <taxon>Asteroideae</taxon>
        <taxon>Heliantheae alliance</taxon>
        <taxon>Eupatorieae</taxon>
        <taxon>Mikania</taxon>
    </lineage>
</organism>
<dbReference type="AlphaFoldDB" id="A0A5N6PFV7"/>
<keyword evidence="3" id="KW-1185">Reference proteome</keyword>
<dbReference type="Proteomes" id="UP000326396">
    <property type="component" value="Linkage Group LG12"/>
</dbReference>
<accession>A0A5N6PFV7</accession>
<evidence type="ECO:0000313" key="2">
    <source>
        <dbReference type="EMBL" id="KAD6453609.1"/>
    </source>
</evidence>
<comment type="caution">
    <text evidence="2">The sequence shown here is derived from an EMBL/GenBank/DDBJ whole genome shotgun (WGS) entry which is preliminary data.</text>
</comment>
<reference evidence="2 3" key="1">
    <citation type="submission" date="2019-05" db="EMBL/GenBank/DDBJ databases">
        <title>Mikania micrantha, genome provides insights into the molecular mechanism of rapid growth.</title>
        <authorList>
            <person name="Liu B."/>
        </authorList>
    </citation>
    <scope>NUCLEOTIDE SEQUENCE [LARGE SCALE GENOMIC DNA]</scope>
    <source>
        <strain evidence="2">NLD-2019</strain>
        <tissue evidence="2">Leaf</tissue>
    </source>
</reference>
<feature type="compositionally biased region" description="Acidic residues" evidence="1">
    <location>
        <begin position="28"/>
        <end position="42"/>
    </location>
</feature>